<dbReference type="EMBL" id="JAGGMS010000001">
    <property type="protein sequence ID" value="MBP2183911.1"/>
    <property type="molecule type" value="Genomic_DNA"/>
</dbReference>
<dbReference type="Proteomes" id="UP000741013">
    <property type="component" value="Unassembled WGS sequence"/>
</dbReference>
<dbReference type="InterPro" id="IPR019587">
    <property type="entry name" value="Polyketide_cyclase/dehydratase"/>
</dbReference>
<gene>
    <name evidence="1" type="ORF">JOM49_005437</name>
</gene>
<dbReference type="Pfam" id="PF10604">
    <property type="entry name" value="Polyketide_cyc2"/>
    <property type="match status" value="1"/>
</dbReference>
<organism evidence="1 2">
    <name type="scientific">Amycolatopsis magusensis</name>
    <dbReference type="NCBI Taxonomy" id="882444"/>
    <lineage>
        <taxon>Bacteria</taxon>
        <taxon>Bacillati</taxon>
        <taxon>Actinomycetota</taxon>
        <taxon>Actinomycetes</taxon>
        <taxon>Pseudonocardiales</taxon>
        <taxon>Pseudonocardiaceae</taxon>
        <taxon>Amycolatopsis</taxon>
    </lineage>
</organism>
<name>A0ABS4PZB2_9PSEU</name>
<comment type="caution">
    <text evidence="1">The sequence shown here is derived from an EMBL/GenBank/DDBJ whole genome shotgun (WGS) entry which is preliminary data.</text>
</comment>
<accession>A0ABS4PZB2</accession>
<evidence type="ECO:0000313" key="1">
    <source>
        <dbReference type="EMBL" id="MBP2183911.1"/>
    </source>
</evidence>
<dbReference type="SUPFAM" id="SSF55961">
    <property type="entry name" value="Bet v1-like"/>
    <property type="match status" value="1"/>
</dbReference>
<proteinExistence type="predicted"/>
<dbReference type="RefSeq" id="WP_209666993.1">
    <property type="nucleotide sequence ID" value="NZ_JAGGMS010000001.1"/>
</dbReference>
<dbReference type="InterPro" id="IPR023393">
    <property type="entry name" value="START-like_dom_sf"/>
</dbReference>
<protein>
    <submittedName>
        <fullName evidence="1">Ligand-binding SRPBCC domain-containing protein</fullName>
    </submittedName>
</protein>
<reference evidence="1 2" key="1">
    <citation type="submission" date="2021-03" db="EMBL/GenBank/DDBJ databases">
        <title>Sequencing the genomes of 1000 actinobacteria strains.</title>
        <authorList>
            <person name="Klenk H.-P."/>
        </authorList>
    </citation>
    <scope>NUCLEOTIDE SEQUENCE [LARGE SCALE GENOMIC DNA]</scope>
    <source>
        <strain evidence="1 2">DSM 45510</strain>
    </source>
</reference>
<dbReference type="CDD" id="cd07812">
    <property type="entry name" value="SRPBCC"/>
    <property type="match status" value="1"/>
</dbReference>
<evidence type="ECO:0000313" key="2">
    <source>
        <dbReference type="Proteomes" id="UP000741013"/>
    </source>
</evidence>
<sequence length="167" mass="18603">MEWTGARFADTPTIEQRIRIEAPPRRVWELVSDIGLLPSLSTELQAVEWLDNGGPALGARFLGRNKHPSFGEWETTSHVVGYEPERTFAWAVQDPKTPSASWRFSLEAQDGGTELSQWMQMGPGPSGLSSAIESMPDKEQKIVFVRLRELEKAILANLDAIKKLAEG</sequence>
<keyword evidence="2" id="KW-1185">Reference proteome</keyword>
<dbReference type="Gene3D" id="3.30.530.20">
    <property type="match status" value="1"/>
</dbReference>